<keyword evidence="1" id="KW-1133">Transmembrane helix</keyword>
<proteinExistence type="predicted"/>
<reference evidence="2" key="2">
    <citation type="submission" date="2021-04" db="EMBL/GenBank/DDBJ databases">
        <authorList>
            <person name="Gilroy R."/>
        </authorList>
    </citation>
    <scope>NUCLEOTIDE SEQUENCE</scope>
    <source>
        <strain evidence="2">CHK178-16964</strain>
    </source>
</reference>
<evidence type="ECO:0000313" key="2">
    <source>
        <dbReference type="EMBL" id="HJA72539.1"/>
    </source>
</evidence>
<accession>A0A9D2HLB2</accession>
<organism evidence="2 3">
    <name type="scientific">Candidatus Lachnoclostridium stercoravium</name>
    <dbReference type="NCBI Taxonomy" id="2838633"/>
    <lineage>
        <taxon>Bacteria</taxon>
        <taxon>Bacillati</taxon>
        <taxon>Bacillota</taxon>
        <taxon>Clostridia</taxon>
        <taxon>Lachnospirales</taxon>
        <taxon>Lachnospiraceae</taxon>
    </lineage>
</organism>
<keyword evidence="2" id="KW-0966">Cell projection</keyword>
<evidence type="ECO:0000313" key="3">
    <source>
        <dbReference type="Proteomes" id="UP000823900"/>
    </source>
</evidence>
<keyword evidence="2" id="KW-0489">Methyltransferase</keyword>
<reference evidence="2" key="1">
    <citation type="journal article" date="2021" name="PeerJ">
        <title>Extensive microbial diversity within the chicken gut microbiome revealed by metagenomics and culture.</title>
        <authorList>
            <person name="Gilroy R."/>
            <person name="Ravi A."/>
            <person name="Getino M."/>
            <person name="Pursley I."/>
            <person name="Horton D.L."/>
            <person name="Alikhan N.F."/>
            <person name="Baker D."/>
            <person name="Gharbi K."/>
            <person name="Hall N."/>
            <person name="Watson M."/>
            <person name="Adriaenssens E.M."/>
            <person name="Foster-Nyarko E."/>
            <person name="Jarju S."/>
            <person name="Secka A."/>
            <person name="Antonio M."/>
            <person name="Oren A."/>
            <person name="Chaudhuri R.R."/>
            <person name="La Ragione R."/>
            <person name="Hildebrand F."/>
            <person name="Pallen M.J."/>
        </authorList>
    </citation>
    <scope>NUCLEOTIDE SEQUENCE</scope>
    <source>
        <strain evidence="2">CHK178-16964</strain>
    </source>
</reference>
<evidence type="ECO:0000256" key="1">
    <source>
        <dbReference type="SAM" id="Phobius"/>
    </source>
</evidence>
<keyword evidence="2" id="KW-0969">Cilium</keyword>
<dbReference type="EC" id="2.1.1.-" evidence="2"/>
<keyword evidence="1" id="KW-0472">Membrane</keyword>
<dbReference type="NCBIfam" id="NF038110">
    <property type="entry name" value="Lys_methyl_FliB"/>
    <property type="match status" value="1"/>
</dbReference>
<sequence>MNVVYPDYYRDFRCIAGECPDTCCGGWKISIDDRTWKTYRRQKGDWGRKLRRSMDRENRSFLLEGGFCPFLDEEKLCGIQKRMGEKNLCRTCRDYPRHMEVYDGLKEVSLSLSCPEAARLILKREKPPALIKKEIPGEERTGKLLELLLEARGEMFGLLDDRSLPYGLGCGMALAIAHDMQSRLDRESLGEARRLLRYAVSEKARQEAEKKTAVFYGRPEERRQYMAAWMEVLGGLETISASWPERRVHCLSFLQDRSAYEKTHEKFLEYREKNRYVFANLMIYFLYVYFLGAVYDGNVYGKAKFAAVSCLAVQAMSEAVLAEKGELSEDDLIEAAYIYSREMEHSDNNLEGVEEILMKSGLFSMEKIFVCLFS</sequence>
<dbReference type="Proteomes" id="UP000823900">
    <property type="component" value="Unassembled WGS sequence"/>
</dbReference>
<dbReference type="GO" id="GO:0032259">
    <property type="term" value="P:methylation"/>
    <property type="evidence" value="ECO:0007669"/>
    <property type="project" value="UniProtKB-KW"/>
</dbReference>
<keyword evidence="2" id="KW-0808">Transferase</keyword>
<keyword evidence="1" id="KW-0812">Transmembrane</keyword>
<keyword evidence="2" id="KW-0282">Flagellum</keyword>
<feature type="transmembrane region" description="Helical" evidence="1">
    <location>
        <begin position="276"/>
        <end position="295"/>
    </location>
</feature>
<comment type="caution">
    <text evidence="2">The sequence shown here is derived from an EMBL/GenBank/DDBJ whole genome shotgun (WGS) entry which is preliminary data.</text>
</comment>
<protein>
    <submittedName>
        <fullName evidence="2">Flagellin lysine-N-methylase</fullName>
        <ecNumber evidence="2">2.1.1.-</ecNumber>
    </submittedName>
</protein>
<dbReference type="AlphaFoldDB" id="A0A9D2HLB2"/>
<gene>
    <name evidence="2" type="primary">fliB</name>
    <name evidence="2" type="ORF">IAA07_13365</name>
</gene>
<dbReference type="GO" id="GO:0008168">
    <property type="term" value="F:methyltransferase activity"/>
    <property type="evidence" value="ECO:0007669"/>
    <property type="project" value="UniProtKB-KW"/>
</dbReference>
<name>A0A9D2HLB2_9FIRM</name>
<dbReference type="EMBL" id="DWZA01000109">
    <property type="protein sequence ID" value="HJA72539.1"/>
    <property type="molecule type" value="Genomic_DNA"/>
</dbReference>